<dbReference type="SUPFAM" id="SSF56112">
    <property type="entry name" value="Protein kinase-like (PK-like)"/>
    <property type="match status" value="1"/>
</dbReference>
<sequence length="574" mass="62062">MAGTPRALEVAAGLARCYWHGRRGDGERARAELVSLGPVWHKMGQALAARPDVVGRRWADHLRPLQNESAPFPFAEAAMVMNDDLECDCRDLFQFHDAQGNEVAMNEDPPVVGVGSLGQVYRASPRRGPHKDKQIALKVQRPGALESVTSDAALIRGTKRVEEGLGGPRSVFREVAEAVTTALLQELDYEKEAQNAAEFAQVALEVPQVAVPLPIDAFSKDRVLATEWADGKTPQELVDMGDLDSLKALACIAIECTMAQLLATNVLHGDPHGGNLLLRNDGEGRPELVYLDFGVLCRVSKREARGLLAMSARVTKGDYAKVAASLRDMGVIGEDADEEVVGRALQSELAGQTNQEAINAAMIKVGAKFGFKFPAFYALLARALAPIEGYGRLADPNFNVMAESYPCVMRRLCCDNSPEGRALVRELALDGNGNLDLNALRTIGLDVGGAIALAAGRPAGALRRVLLESKLDWEASDFVWRDLPRTMAAVRAARLQATTPQRARRLGMIARHFGSQRGRSWAEAATIFAAWAAFTVELVVRKVLAGLAGLARRVLATVSGRRQRNLPRGPTSAM</sequence>
<comment type="similarity">
    <text evidence="1">Belongs to the protein kinase superfamily. ADCK protein kinase family.</text>
</comment>
<evidence type="ECO:0000313" key="4">
    <source>
        <dbReference type="Proteomes" id="UP001472866"/>
    </source>
</evidence>
<keyword evidence="4" id="KW-1185">Reference proteome</keyword>
<dbReference type="Proteomes" id="UP001472866">
    <property type="component" value="Chromosome 11"/>
</dbReference>
<dbReference type="InterPro" id="IPR011009">
    <property type="entry name" value="Kinase-like_dom_sf"/>
</dbReference>
<evidence type="ECO:0000313" key="3">
    <source>
        <dbReference type="EMBL" id="WZN64961.1"/>
    </source>
</evidence>
<reference evidence="3 4" key="1">
    <citation type="submission" date="2024-03" db="EMBL/GenBank/DDBJ databases">
        <title>Complete genome sequence of the green alga Chloropicon roscoffensis RCC1871.</title>
        <authorList>
            <person name="Lemieux C."/>
            <person name="Pombert J.-F."/>
            <person name="Otis C."/>
            <person name="Turmel M."/>
        </authorList>
    </citation>
    <scope>NUCLEOTIDE SEQUENCE [LARGE SCALE GENOMIC DNA]</scope>
    <source>
        <strain evidence="3 4">RCC1871</strain>
    </source>
</reference>
<dbReference type="PANTHER" id="PTHR10566:SF123">
    <property type="entry name" value="PROTEIN KINASE SUPERFAMILY PROTEIN"/>
    <property type="match status" value="1"/>
</dbReference>
<feature type="domain" description="ABC1 atypical kinase-like" evidence="2">
    <location>
        <begin position="65"/>
        <end position="324"/>
    </location>
</feature>
<name>A0AAX4PFX5_9CHLO</name>
<protein>
    <submittedName>
        <fullName evidence="3">ABC1 domain-containing protein</fullName>
    </submittedName>
</protein>
<evidence type="ECO:0000256" key="1">
    <source>
        <dbReference type="ARBA" id="ARBA00009670"/>
    </source>
</evidence>
<gene>
    <name evidence="3" type="ORF">HKI87_11g65180</name>
</gene>
<organism evidence="3 4">
    <name type="scientific">Chloropicon roscoffensis</name>
    <dbReference type="NCBI Taxonomy" id="1461544"/>
    <lineage>
        <taxon>Eukaryota</taxon>
        <taxon>Viridiplantae</taxon>
        <taxon>Chlorophyta</taxon>
        <taxon>Chloropicophyceae</taxon>
        <taxon>Chloropicales</taxon>
        <taxon>Chloropicaceae</taxon>
        <taxon>Chloropicon</taxon>
    </lineage>
</organism>
<dbReference type="InterPro" id="IPR050154">
    <property type="entry name" value="UbiB_kinase"/>
</dbReference>
<dbReference type="InterPro" id="IPR004147">
    <property type="entry name" value="ABC1_dom"/>
</dbReference>
<dbReference type="PANTHER" id="PTHR10566">
    <property type="entry name" value="CHAPERONE-ACTIVITY OF BC1 COMPLEX CABC1 -RELATED"/>
    <property type="match status" value="1"/>
</dbReference>
<proteinExistence type="inferred from homology"/>
<dbReference type="AlphaFoldDB" id="A0AAX4PFX5"/>
<dbReference type="Pfam" id="PF03109">
    <property type="entry name" value="ABC1"/>
    <property type="match status" value="1"/>
</dbReference>
<evidence type="ECO:0000259" key="2">
    <source>
        <dbReference type="Pfam" id="PF03109"/>
    </source>
</evidence>
<dbReference type="EMBL" id="CP151511">
    <property type="protein sequence ID" value="WZN64961.1"/>
    <property type="molecule type" value="Genomic_DNA"/>
</dbReference>
<dbReference type="CDD" id="cd05121">
    <property type="entry name" value="ABC1_ADCK3-like"/>
    <property type="match status" value="1"/>
</dbReference>
<accession>A0AAX4PFX5</accession>